<dbReference type="AlphaFoldDB" id="A0A2T7PWI6"/>
<keyword evidence="4" id="KW-0966">Cell projection</keyword>
<evidence type="ECO:0000256" key="4">
    <source>
        <dbReference type="ARBA" id="ARBA00023273"/>
    </source>
</evidence>
<keyword evidence="2 7" id="KW-0175">Coiled coil</keyword>
<evidence type="ECO:0000256" key="1">
    <source>
        <dbReference type="ARBA" id="ARBA00004138"/>
    </source>
</evidence>
<sequence length="514" mass="62791">MLQLSRNYGTVAKKAILSTKGSDVLRVKLKKPSKFPADFLILERKKQEDAREEMLKQTMIYQLNDLKTEWERNSDRRLMLKNINREVDNRLKINEFTVEDRRERLRELLRREEQEYIAEMEAAEETVIERQARMRERAKQLKERREAERLQVVQEKYDQLFREQCEELRSTLSRQEQNLVCAERYEQLKMKEEEAREKKEYDNMYAYLWEKDRQEKMAREEREVKAAYERNKDMLDVLKKQMAAVEASKEEAKRLQEEEAELMREQAALRKLEEEAAAQEKRRRQLENREMLDKTLKMKLRKRAKEEQEQLAFDLKMLEELLEATHNEAKEEQQKKVQLREEDRRYREYLASLQEEEKRKERELQQMIQKELDAAWERRLNQWAAEKLIRRKLLEEVLAGRQEQIKERLAENEQEKAANQRERQTLLASIEENKRLDEEEAAKLMARHMQHQNDLREQIRYNEQLREERRNNEEYEHAMAMQAEREYQTRLKEALDNPSFSRLHPMRRALQSKQ</sequence>
<dbReference type="PANTHER" id="PTHR31183:SF1">
    <property type="entry name" value="CILIA- AND FLAGELLA-ASSOCIATED PROTEIN 53"/>
    <property type="match status" value="1"/>
</dbReference>
<feature type="coiled-coil region" evidence="7">
    <location>
        <begin position="211"/>
        <end position="373"/>
    </location>
</feature>
<dbReference type="PANTHER" id="PTHR31183">
    <property type="entry name" value="TRICHOPLEIN KERATIN FILAMENT-BINDING PROTEIN FAMILY MEMBER"/>
    <property type="match status" value="1"/>
</dbReference>
<dbReference type="InterPro" id="IPR043597">
    <property type="entry name" value="TPH_dom"/>
</dbReference>
<dbReference type="InterPro" id="IPR043596">
    <property type="entry name" value="CFAP53/TCHP"/>
</dbReference>
<name>A0A2T7PWI6_POMCA</name>
<dbReference type="STRING" id="400727.A0A2T7PWI6"/>
<evidence type="ECO:0000313" key="10">
    <source>
        <dbReference type="EMBL" id="PVD37796.1"/>
    </source>
</evidence>
<dbReference type="GO" id="GO:0005929">
    <property type="term" value="C:cilium"/>
    <property type="evidence" value="ECO:0007669"/>
    <property type="project" value="UniProtKB-SubCell"/>
</dbReference>
<dbReference type="Proteomes" id="UP000245119">
    <property type="component" value="Linkage Group LG1"/>
</dbReference>
<feature type="domain" description="Trichohyalin-plectin-homology" evidence="9">
    <location>
        <begin position="162"/>
        <end position="494"/>
    </location>
</feature>
<dbReference type="OrthoDB" id="75950at2759"/>
<gene>
    <name evidence="10" type="ORF">C0Q70_00398</name>
</gene>
<feature type="coiled-coil region" evidence="7">
    <location>
        <begin position="102"/>
        <end position="185"/>
    </location>
</feature>
<evidence type="ECO:0000256" key="7">
    <source>
        <dbReference type="SAM" id="Coils"/>
    </source>
</evidence>
<keyword evidence="3" id="KW-0969">Cilium</keyword>
<organism evidence="10 11">
    <name type="scientific">Pomacea canaliculata</name>
    <name type="common">Golden apple snail</name>
    <dbReference type="NCBI Taxonomy" id="400727"/>
    <lineage>
        <taxon>Eukaryota</taxon>
        <taxon>Metazoa</taxon>
        <taxon>Spiralia</taxon>
        <taxon>Lophotrochozoa</taxon>
        <taxon>Mollusca</taxon>
        <taxon>Gastropoda</taxon>
        <taxon>Caenogastropoda</taxon>
        <taxon>Architaenioglossa</taxon>
        <taxon>Ampullarioidea</taxon>
        <taxon>Ampullariidae</taxon>
        <taxon>Pomacea</taxon>
    </lineage>
</organism>
<evidence type="ECO:0000313" key="11">
    <source>
        <dbReference type="Proteomes" id="UP000245119"/>
    </source>
</evidence>
<dbReference type="EMBL" id="PZQS01000001">
    <property type="protein sequence ID" value="PVD37796.1"/>
    <property type="molecule type" value="Genomic_DNA"/>
</dbReference>
<comment type="caution">
    <text evidence="10">The sequence shown here is derived from an EMBL/GenBank/DDBJ whole genome shotgun (WGS) entry which is preliminary data.</text>
</comment>
<feature type="coiled-coil region" evidence="7">
    <location>
        <begin position="402"/>
        <end position="485"/>
    </location>
</feature>
<dbReference type="Pfam" id="PF13868">
    <property type="entry name" value="TPH"/>
    <property type="match status" value="1"/>
</dbReference>
<evidence type="ECO:0000256" key="6">
    <source>
        <dbReference type="ARBA" id="ARBA00033773"/>
    </source>
</evidence>
<comment type="subcellular location">
    <subcellularLocation>
        <location evidence="1">Cell projection</location>
        <location evidence="1">Cilium</location>
    </subcellularLocation>
</comment>
<keyword evidence="11" id="KW-1185">Reference proteome</keyword>
<reference evidence="10 11" key="1">
    <citation type="submission" date="2018-04" db="EMBL/GenBank/DDBJ databases">
        <title>The genome of golden apple snail Pomacea canaliculata provides insight into stress tolerance and invasive adaptation.</title>
        <authorList>
            <person name="Liu C."/>
            <person name="Liu B."/>
            <person name="Ren Y."/>
            <person name="Zhang Y."/>
            <person name="Wang H."/>
            <person name="Li S."/>
            <person name="Jiang F."/>
            <person name="Yin L."/>
            <person name="Zhang G."/>
            <person name="Qian W."/>
            <person name="Fan W."/>
        </authorList>
    </citation>
    <scope>NUCLEOTIDE SEQUENCE [LARGE SCALE GENOMIC DNA]</scope>
    <source>
        <strain evidence="10">SZHN2017</strain>
        <tissue evidence="10">Muscle</tissue>
    </source>
</reference>
<protein>
    <recommendedName>
        <fullName evidence="6">Cilia- and flagella-associated protein 53</fullName>
    </recommendedName>
</protein>
<feature type="region of interest" description="Disordered" evidence="8">
    <location>
        <begin position="494"/>
        <end position="514"/>
    </location>
</feature>
<evidence type="ECO:0000256" key="3">
    <source>
        <dbReference type="ARBA" id="ARBA00023069"/>
    </source>
</evidence>
<evidence type="ECO:0000259" key="9">
    <source>
        <dbReference type="Pfam" id="PF13868"/>
    </source>
</evidence>
<evidence type="ECO:0000256" key="2">
    <source>
        <dbReference type="ARBA" id="ARBA00023054"/>
    </source>
</evidence>
<accession>A0A2T7PWI6</accession>
<comment type="similarity">
    <text evidence="5">Belongs to the CFAP53 family.</text>
</comment>
<evidence type="ECO:0000256" key="5">
    <source>
        <dbReference type="ARBA" id="ARBA00033747"/>
    </source>
</evidence>
<proteinExistence type="inferred from homology"/>
<evidence type="ECO:0000256" key="8">
    <source>
        <dbReference type="SAM" id="MobiDB-lite"/>
    </source>
</evidence>